<dbReference type="InterPro" id="IPR050388">
    <property type="entry name" value="ABC_Ni/Peptide_Import"/>
</dbReference>
<dbReference type="NCBIfam" id="TIGR01727">
    <property type="entry name" value="oligo_HPY"/>
    <property type="match status" value="1"/>
</dbReference>
<dbReference type="PANTHER" id="PTHR43297">
    <property type="entry name" value="OLIGOPEPTIDE TRANSPORT ATP-BINDING PROTEIN APPD"/>
    <property type="match status" value="1"/>
</dbReference>
<dbReference type="PROSITE" id="PS50893">
    <property type="entry name" value="ABC_TRANSPORTER_2"/>
    <property type="match status" value="1"/>
</dbReference>
<keyword evidence="3" id="KW-1003">Cell membrane</keyword>
<protein>
    <submittedName>
        <fullName evidence="8">Peptide ABC transporter ATP-binding protein</fullName>
    </submittedName>
</protein>
<dbReference type="SMART" id="SM00382">
    <property type="entry name" value="AAA"/>
    <property type="match status" value="1"/>
</dbReference>
<dbReference type="GO" id="GO:0005524">
    <property type="term" value="F:ATP binding"/>
    <property type="evidence" value="ECO:0007669"/>
    <property type="project" value="UniProtKB-KW"/>
</dbReference>
<organism evidence="8 9">
    <name type="scientific">Candidatus Marsarchaeota G2 archaeon OSP_D</name>
    <dbReference type="NCBI Taxonomy" id="1978157"/>
    <lineage>
        <taxon>Archaea</taxon>
        <taxon>Candidatus Marsarchaeota</taxon>
        <taxon>Candidatus Marsarchaeota group 2</taxon>
    </lineage>
</organism>
<dbReference type="Proteomes" id="UP000240322">
    <property type="component" value="Unassembled WGS sequence"/>
</dbReference>
<accession>A0A2R6AID7</accession>
<dbReference type="InterPro" id="IPR027417">
    <property type="entry name" value="P-loop_NTPase"/>
</dbReference>
<dbReference type="PROSITE" id="PS00211">
    <property type="entry name" value="ABC_TRANSPORTER_1"/>
    <property type="match status" value="1"/>
</dbReference>
<dbReference type="InterPro" id="IPR017871">
    <property type="entry name" value="ABC_transporter-like_CS"/>
</dbReference>
<keyword evidence="5 8" id="KW-0067">ATP-binding</keyword>
<dbReference type="InterPro" id="IPR003439">
    <property type="entry name" value="ABC_transporter-like_ATP-bd"/>
</dbReference>
<dbReference type="SUPFAM" id="SSF52540">
    <property type="entry name" value="P-loop containing nucleoside triphosphate hydrolases"/>
    <property type="match status" value="1"/>
</dbReference>
<evidence type="ECO:0000256" key="2">
    <source>
        <dbReference type="ARBA" id="ARBA00022448"/>
    </source>
</evidence>
<evidence type="ECO:0000259" key="7">
    <source>
        <dbReference type="PROSITE" id="PS50893"/>
    </source>
</evidence>
<evidence type="ECO:0000313" key="8">
    <source>
        <dbReference type="EMBL" id="PSN86109.1"/>
    </source>
</evidence>
<dbReference type="AlphaFoldDB" id="A0A2R6AID7"/>
<dbReference type="GO" id="GO:0005886">
    <property type="term" value="C:plasma membrane"/>
    <property type="evidence" value="ECO:0007669"/>
    <property type="project" value="UniProtKB-SubCell"/>
</dbReference>
<dbReference type="Gene3D" id="3.40.50.300">
    <property type="entry name" value="P-loop containing nucleotide triphosphate hydrolases"/>
    <property type="match status" value="1"/>
</dbReference>
<proteinExistence type="predicted"/>
<evidence type="ECO:0000256" key="5">
    <source>
        <dbReference type="ARBA" id="ARBA00022840"/>
    </source>
</evidence>
<dbReference type="PANTHER" id="PTHR43297:SF2">
    <property type="entry name" value="DIPEPTIDE TRANSPORT ATP-BINDING PROTEIN DPPD"/>
    <property type="match status" value="1"/>
</dbReference>
<keyword evidence="6" id="KW-0472">Membrane</keyword>
<name>A0A2R6AID7_9ARCH</name>
<comment type="caution">
    <text evidence="8">The sequence shown here is derived from an EMBL/GenBank/DDBJ whole genome shotgun (WGS) entry which is preliminary data.</text>
</comment>
<evidence type="ECO:0000256" key="3">
    <source>
        <dbReference type="ARBA" id="ARBA00022475"/>
    </source>
</evidence>
<dbReference type="EMBL" id="NEXE01000219">
    <property type="protein sequence ID" value="PSN86109.1"/>
    <property type="molecule type" value="Genomic_DNA"/>
</dbReference>
<sequence>MEPTLQVESLRTYFYTEAGVVKAVDDVGFSVRPSTIHALVGESGSGKTVTAQSILRIVPKPGRIVGGRIVFEGRNLLDLSERQMRMVRGRRISLIQQDPTATLDPMFTIQDQLVEAIMVTTELDREQAKKKARKLLEDVKIPGPENVLKSYPHQLSGGMRQRVAIARALAGNPKVLIADEPTTALDVTIQAQILELMRSLRDEYGLSIILITHDLGIVAQVADEVTVMYAGKVCESGSVDDIFHSPLHPYTQALLLSVPRVDKRVRLRAIPGNIPDLVQPPQGCRFHPRCPYAVERCSQEEPGLEKVGSQADHTLPSRSVYCHRFREIKLEVV</sequence>
<evidence type="ECO:0000256" key="4">
    <source>
        <dbReference type="ARBA" id="ARBA00022741"/>
    </source>
</evidence>
<dbReference type="CDD" id="cd03257">
    <property type="entry name" value="ABC_NikE_OppD_transporters"/>
    <property type="match status" value="1"/>
</dbReference>
<dbReference type="FunFam" id="3.40.50.300:FF:000016">
    <property type="entry name" value="Oligopeptide ABC transporter ATP-binding component"/>
    <property type="match status" value="1"/>
</dbReference>
<evidence type="ECO:0000313" key="9">
    <source>
        <dbReference type="Proteomes" id="UP000240322"/>
    </source>
</evidence>
<dbReference type="GO" id="GO:0015833">
    <property type="term" value="P:peptide transport"/>
    <property type="evidence" value="ECO:0007669"/>
    <property type="project" value="InterPro"/>
</dbReference>
<dbReference type="InterPro" id="IPR013563">
    <property type="entry name" value="Oligopep_ABC_C"/>
</dbReference>
<evidence type="ECO:0000256" key="1">
    <source>
        <dbReference type="ARBA" id="ARBA00004202"/>
    </source>
</evidence>
<dbReference type="Pfam" id="PF00005">
    <property type="entry name" value="ABC_tran"/>
    <property type="match status" value="1"/>
</dbReference>
<dbReference type="GO" id="GO:0016887">
    <property type="term" value="F:ATP hydrolysis activity"/>
    <property type="evidence" value="ECO:0007669"/>
    <property type="project" value="InterPro"/>
</dbReference>
<comment type="subcellular location">
    <subcellularLocation>
        <location evidence="1">Cell membrane</location>
        <topology evidence="1">Peripheral membrane protein</topology>
    </subcellularLocation>
</comment>
<dbReference type="Pfam" id="PF08352">
    <property type="entry name" value="oligo_HPY"/>
    <property type="match status" value="1"/>
</dbReference>
<dbReference type="InterPro" id="IPR003593">
    <property type="entry name" value="AAA+_ATPase"/>
</dbReference>
<keyword evidence="4" id="KW-0547">Nucleotide-binding</keyword>
<keyword evidence="2" id="KW-0813">Transport</keyword>
<feature type="domain" description="ABC transporter" evidence="7">
    <location>
        <begin position="5"/>
        <end position="255"/>
    </location>
</feature>
<evidence type="ECO:0000256" key="6">
    <source>
        <dbReference type="ARBA" id="ARBA00023136"/>
    </source>
</evidence>
<gene>
    <name evidence="8" type="ORF">B9Q03_11885</name>
</gene>
<reference evidence="8 9" key="1">
    <citation type="submission" date="2017-04" db="EMBL/GenBank/DDBJ databases">
        <title>Novel microbial lineages endemic to geothermal iron-oxide mats fill important gaps in the evolutionary history of Archaea.</title>
        <authorList>
            <person name="Jay Z.J."/>
            <person name="Beam J.P."/>
            <person name="Dlakic M."/>
            <person name="Rusch D.B."/>
            <person name="Kozubal M.A."/>
            <person name="Inskeep W.P."/>
        </authorList>
    </citation>
    <scope>NUCLEOTIDE SEQUENCE [LARGE SCALE GENOMIC DNA]</scope>
    <source>
        <strain evidence="8">OSP_D</strain>
    </source>
</reference>